<feature type="region of interest" description="Disordered" evidence="1">
    <location>
        <begin position="25"/>
        <end position="52"/>
    </location>
</feature>
<feature type="transmembrane region" description="Helical" evidence="2">
    <location>
        <begin position="391"/>
        <end position="408"/>
    </location>
</feature>
<evidence type="ECO:0000259" key="3">
    <source>
        <dbReference type="Pfam" id="PF01757"/>
    </source>
</evidence>
<dbReference type="Proteomes" id="UP001221413">
    <property type="component" value="Unassembled WGS sequence"/>
</dbReference>
<keyword evidence="2" id="KW-1133">Transmembrane helix</keyword>
<feature type="transmembrane region" description="Helical" evidence="2">
    <location>
        <begin position="302"/>
        <end position="318"/>
    </location>
</feature>
<keyword evidence="2" id="KW-0812">Transmembrane</keyword>
<keyword evidence="2" id="KW-0472">Membrane</keyword>
<dbReference type="InterPro" id="IPR050879">
    <property type="entry name" value="Acyltransferase_3"/>
</dbReference>
<dbReference type="InterPro" id="IPR002656">
    <property type="entry name" value="Acyl_transf_3_dom"/>
</dbReference>
<feature type="transmembrane region" description="Helical" evidence="2">
    <location>
        <begin position="116"/>
        <end position="139"/>
    </location>
</feature>
<evidence type="ECO:0000313" key="5">
    <source>
        <dbReference type="Proteomes" id="UP001221413"/>
    </source>
</evidence>
<evidence type="ECO:0000256" key="1">
    <source>
        <dbReference type="SAM" id="MobiDB-lite"/>
    </source>
</evidence>
<sequence length="563" mass="64503">MTVSERVQLDPLEVAGGRRYSQETLLDSENGLSTGSASPSIGSISEKPFHSSTSWDPWTMLRSSLDKNHARLGKTFPSSTHPGRLFKNALIFLIPSFLSPYSTLEFKKYKPNSTEWLDGLRGIAAFVVFIFHHVVAYTGVEHDVAWDPQRHPNLLQLPVIRLLFSGSAMVRLFFVISGFALTCKSAKLMRKPGSQGTLMKTLSSSVFRRYLRLFLPCLAAFFLIHCLRYLGAFDWFEVRHRANPQILPGDIEKYPAKSPDGFFGQMGIMLAEFYEFSVNNPILHQKYDFATDRHMWTIPTEYMQSMALFLYLAMVSHLRRSFRVFIVAPSCYLFWCYHQHFDYPLFLSGYFLAELHAAIESPSLLPVSELDVEDENSPAARSRYFKKTLKTIFWSFIAFVGLFLLSFPTRDGYRTFGYITLCRMMGDASYYLKRVAFQSYGASTLCLAILYLPRVQQYLSLPVFQYLGRVSFSLYLMHGAVIRTIGHRLVLEGWSLYPADYYGHRMVVTVLVWIFAVFPITMWLSDVFWRLVESPCTNFVRWTETLVVAKESGPSPVGAVKMS</sequence>
<gene>
    <name evidence="4" type="ORF">Dda_2023</name>
</gene>
<dbReference type="PANTHER" id="PTHR23028">
    <property type="entry name" value="ACETYLTRANSFERASE"/>
    <property type="match status" value="1"/>
</dbReference>
<protein>
    <recommendedName>
        <fullName evidence="3">Acyltransferase 3 domain-containing protein</fullName>
    </recommendedName>
</protein>
<accession>A0AAD6J2R1</accession>
<reference evidence="4" key="1">
    <citation type="submission" date="2023-01" db="EMBL/GenBank/DDBJ databases">
        <title>The chitinases involved in constricting ring structure development in the nematode-trapping fungus Drechslerella dactyloides.</title>
        <authorList>
            <person name="Wang R."/>
            <person name="Zhang L."/>
            <person name="Tang P."/>
            <person name="Li S."/>
            <person name="Liang L."/>
        </authorList>
    </citation>
    <scope>NUCLEOTIDE SEQUENCE</scope>
    <source>
        <strain evidence="4">YMF1.00031</strain>
    </source>
</reference>
<dbReference type="PANTHER" id="PTHR23028:SF134">
    <property type="entry name" value="PUTATIVE (AFU_ORTHOLOGUE AFUA_4G08520)-RELATED"/>
    <property type="match status" value="1"/>
</dbReference>
<feature type="transmembrane region" description="Helical" evidence="2">
    <location>
        <begin position="210"/>
        <end position="230"/>
    </location>
</feature>
<feature type="transmembrane region" description="Helical" evidence="2">
    <location>
        <begin position="159"/>
        <end position="181"/>
    </location>
</feature>
<dbReference type="EMBL" id="JAQGDS010000002">
    <property type="protein sequence ID" value="KAJ6263459.1"/>
    <property type="molecule type" value="Genomic_DNA"/>
</dbReference>
<organism evidence="4 5">
    <name type="scientific">Drechslerella dactyloides</name>
    <name type="common">Nematode-trapping fungus</name>
    <name type="synonym">Arthrobotrys dactyloides</name>
    <dbReference type="NCBI Taxonomy" id="74499"/>
    <lineage>
        <taxon>Eukaryota</taxon>
        <taxon>Fungi</taxon>
        <taxon>Dikarya</taxon>
        <taxon>Ascomycota</taxon>
        <taxon>Pezizomycotina</taxon>
        <taxon>Orbiliomycetes</taxon>
        <taxon>Orbiliales</taxon>
        <taxon>Orbiliaceae</taxon>
        <taxon>Drechslerella</taxon>
    </lineage>
</organism>
<feature type="compositionally biased region" description="Polar residues" evidence="1">
    <location>
        <begin position="25"/>
        <end position="43"/>
    </location>
</feature>
<proteinExistence type="predicted"/>
<evidence type="ECO:0000256" key="2">
    <source>
        <dbReference type="SAM" id="Phobius"/>
    </source>
</evidence>
<feature type="transmembrane region" description="Helical" evidence="2">
    <location>
        <begin position="506"/>
        <end position="524"/>
    </location>
</feature>
<keyword evidence="5" id="KW-1185">Reference proteome</keyword>
<dbReference type="GO" id="GO:0016747">
    <property type="term" value="F:acyltransferase activity, transferring groups other than amino-acyl groups"/>
    <property type="evidence" value="ECO:0007669"/>
    <property type="project" value="InterPro"/>
</dbReference>
<feature type="transmembrane region" description="Helical" evidence="2">
    <location>
        <begin position="466"/>
        <end position="486"/>
    </location>
</feature>
<feature type="transmembrane region" description="Helical" evidence="2">
    <location>
        <begin position="435"/>
        <end position="454"/>
    </location>
</feature>
<evidence type="ECO:0000313" key="4">
    <source>
        <dbReference type="EMBL" id="KAJ6263459.1"/>
    </source>
</evidence>
<dbReference type="Pfam" id="PF01757">
    <property type="entry name" value="Acyl_transf_3"/>
    <property type="match status" value="1"/>
</dbReference>
<name>A0AAD6J2R1_DREDA</name>
<dbReference type="AlphaFoldDB" id="A0AAD6J2R1"/>
<feature type="domain" description="Acyltransferase 3" evidence="3">
    <location>
        <begin position="115"/>
        <end position="530"/>
    </location>
</feature>
<comment type="caution">
    <text evidence="4">The sequence shown here is derived from an EMBL/GenBank/DDBJ whole genome shotgun (WGS) entry which is preliminary data.</text>
</comment>